<evidence type="ECO:0000256" key="4">
    <source>
        <dbReference type="ARBA" id="ARBA00022807"/>
    </source>
</evidence>
<dbReference type="InterPro" id="IPR038765">
    <property type="entry name" value="Papain-like_cys_pep_sf"/>
</dbReference>
<dbReference type="GO" id="GO:0006508">
    <property type="term" value="P:proteolysis"/>
    <property type="evidence" value="ECO:0007669"/>
    <property type="project" value="UniProtKB-KW"/>
</dbReference>
<evidence type="ECO:0000256" key="5">
    <source>
        <dbReference type="SAM" id="MobiDB-lite"/>
    </source>
</evidence>
<dbReference type="GO" id="GO:0060255">
    <property type="term" value="P:regulation of macromolecule metabolic process"/>
    <property type="evidence" value="ECO:0007669"/>
    <property type="project" value="UniProtKB-ARBA"/>
</dbReference>
<keyword evidence="3" id="KW-0378">Hydrolase</keyword>
<dbReference type="Pfam" id="PF02902">
    <property type="entry name" value="Peptidase_C48"/>
    <property type="match status" value="1"/>
</dbReference>
<dbReference type="EMBL" id="JXJN01022860">
    <property type="status" value="NOT_ANNOTATED_CDS"/>
    <property type="molecule type" value="Genomic_DNA"/>
</dbReference>
<dbReference type="InterPro" id="IPR003653">
    <property type="entry name" value="Peptidase_C48_C"/>
</dbReference>
<dbReference type="GO" id="GO:0016929">
    <property type="term" value="F:deSUMOylase activity"/>
    <property type="evidence" value="ECO:0007669"/>
    <property type="project" value="TreeGrafter"/>
</dbReference>
<comment type="similarity">
    <text evidence="1">Belongs to the peptidase C48 family.</text>
</comment>
<organism evidence="7 8">
    <name type="scientific">Glossina palpalis gambiensis</name>
    <dbReference type="NCBI Taxonomy" id="67801"/>
    <lineage>
        <taxon>Eukaryota</taxon>
        <taxon>Metazoa</taxon>
        <taxon>Ecdysozoa</taxon>
        <taxon>Arthropoda</taxon>
        <taxon>Hexapoda</taxon>
        <taxon>Insecta</taxon>
        <taxon>Pterygota</taxon>
        <taxon>Neoptera</taxon>
        <taxon>Endopterygota</taxon>
        <taxon>Diptera</taxon>
        <taxon>Brachycera</taxon>
        <taxon>Muscomorpha</taxon>
        <taxon>Hippoboscoidea</taxon>
        <taxon>Glossinidae</taxon>
        <taxon>Glossina</taxon>
    </lineage>
</organism>
<accession>A0A1B0BYW3</accession>
<keyword evidence="4" id="KW-0788">Thiol protease</keyword>
<evidence type="ECO:0000256" key="2">
    <source>
        <dbReference type="ARBA" id="ARBA00022670"/>
    </source>
</evidence>
<name>A0A1B0BYW3_9MUSC</name>
<reference evidence="8" key="1">
    <citation type="submission" date="2015-01" db="EMBL/GenBank/DDBJ databases">
        <authorList>
            <person name="Aksoy S."/>
            <person name="Warren W."/>
            <person name="Wilson R.K."/>
        </authorList>
    </citation>
    <scope>NUCLEOTIDE SEQUENCE [LARGE SCALE GENOMIC DNA]</scope>
    <source>
        <strain evidence="8">IAEA</strain>
    </source>
</reference>
<sequence length="706" mass="79550">MSPPPSKNATRKRSCEESSSDVAAPRYLKQRKLEEHFPENINCAQENDDFHFFPAAGRQLMLSDAKKNVKGKRLKLRNLFDSAARIIHQFSEIIAPCSNDDDDEDDVEEQITVSNEFDAIPSCSKAIQTALPIEFCNRSKEVENADDEIYKESLEPTIPPVHATAAAERVCRDQPVVSRKNSVIPVESATLRAPIARSSTRRLSILSSGNFKCGALGSALNSFDNEITLTRAPLESNKLIGRINEDEVNGVAGLNNIGISAVHDPNMHCLSAEEGNKGLVEYKRLLDEVLPGAIYGVSGDDSKSQSFVKRTRSGKQSDFSLSMARNGIHNNKKSLAYLPTIVIDETEASDNADKDDEKPQVIQTRAKIRQQEKQTSLGLGNACSEKIKPTDVNLTKPDDTGPCNCHGSPLFDDIWLQNFKANRQLRRDSYINEIKQITNIVVGLVNDRRAVDFTIKEHLRRLNAVDFELHATGDSETEFVELTAEHLSLINTAITGPLDQILVSKFHINISRFDIRTLCDNNWLNDKIIDFYMKLLIERSERKSPSSNLPSVYAMGTFFVPRLMSSGYDGVKRWTNKVDIFSKDILLIPINLAQVHWSIVIINLKERTIKYYDSMGYSNPQILATLEQYLKRESMDKRKQRFQSNRFVIESVLDGPQQVNGNDCGVVCCAVAEYITRNKNITFSGKDMKHFRKKMILEIIQRELMQ</sequence>
<dbReference type="AlphaFoldDB" id="A0A1B0BYW3"/>
<dbReference type="SUPFAM" id="SSF54001">
    <property type="entry name" value="Cysteine proteinases"/>
    <property type="match status" value="1"/>
</dbReference>
<dbReference type="Gene3D" id="3.40.395.10">
    <property type="entry name" value="Adenoviral Proteinase, Chain A"/>
    <property type="match status" value="1"/>
</dbReference>
<evidence type="ECO:0000259" key="6">
    <source>
        <dbReference type="PROSITE" id="PS50600"/>
    </source>
</evidence>
<dbReference type="PANTHER" id="PTHR12606:SF141">
    <property type="entry name" value="GH15225P-RELATED"/>
    <property type="match status" value="1"/>
</dbReference>
<dbReference type="GO" id="GO:0016926">
    <property type="term" value="P:protein desumoylation"/>
    <property type="evidence" value="ECO:0007669"/>
    <property type="project" value="TreeGrafter"/>
</dbReference>
<evidence type="ECO:0000256" key="1">
    <source>
        <dbReference type="ARBA" id="ARBA00005234"/>
    </source>
</evidence>
<dbReference type="Proteomes" id="UP000092460">
    <property type="component" value="Unassembled WGS sequence"/>
</dbReference>
<evidence type="ECO:0000313" key="7">
    <source>
        <dbReference type="EnsemblMetazoa" id="GPPI044593-PA"/>
    </source>
</evidence>
<feature type="domain" description="Ubiquitin-like protease family profile" evidence="6">
    <location>
        <begin position="508"/>
        <end position="675"/>
    </location>
</feature>
<dbReference type="GO" id="GO:0080090">
    <property type="term" value="P:regulation of primary metabolic process"/>
    <property type="evidence" value="ECO:0007669"/>
    <property type="project" value="UniProtKB-ARBA"/>
</dbReference>
<dbReference type="GO" id="GO:0005634">
    <property type="term" value="C:nucleus"/>
    <property type="evidence" value="ECO:0007669"/>
    <property type="project" value="TreeGrafter"/>
</dbReference>
<evidence type="ECO:0000256" key="3">
    <source>
        <dbReference type="ARBA" id="ARBA00022801"/>
    </source>
</evidence>
<dbReference type="PROSITE" id="PS50600">
    <property type="entry name" value="ULP_PROTEASE"/>
    <property type="match status" value="1"/>
</dbReference>
<dbReference type="PANTHER" id="PTHR12606">
    <property type="entry name" value="SENTRIN/SUMO-SPECIFIC PROTEASE"/>
    <property type="match status" value="1"/>
</dbReference>
<reference evidence="7" key="2">
    <citation type="submission" date="2020-05" db="UniProtKB">
        <authorList>
            <consortium name="EnsemblMetazoa"/>
        </authorList>
    </citation>
    <scope>IDENTIFICATION</scope>
    <source>
        <strain evidence="7">IAEA</strain>
    </source>
</reference>
<keyword evidence="2" id="KW-0645">Protease</keyword>
<evidence type="ECO:0000313" key="8">
    <source>
        <dbReference type="Proteomes" id="UP000092460"/>
    </source>
</evidence>
<dbReference type="STRING" id="67801.A0A1B0BYW3"/>
<keyword evidence="8" id="KW-1185">Reference proteome</keyword>
<proteinExistence type="inferred from homology"/>
<dbReference type="VEuPathDB" id="VectorBase:GPPI044593"/>
<protein>
    <recommendedName>
        <fullName evidence="6">Ubiquitin-like protease family profile domain-containing protein</fullName>
    </recommendedName>
</protein>
<dbReference type="EnsemblMetazoa" id="GPPI044593-RA">
    <property type="protein sequence ID" value="GPPI044593-PA"/>
    <property type="gene ID" value="GPPI044593"/>
</dbReference>
<feature type="region of interest" description="Disordered" evidence="5">
    <location>
        <begin position="1"/>
        <end position="23"/>
    </location>
</feature>
<dbReference type="FunFam" id="3.40.395.10:FF:000001">
    <property type="entry name" value="Sentrin-specific protease 1"/>
    <property type="match status" value="1"/>
</dbReference>